<reference evidence="2" key="1">
    <citation type="submission" date="2018-04" db="EMBL/GenBank/DDBJ databases">
        <title>Draft genome sequence of the Candidatus Spirobacillus cienkowskii, a pathogen of freshwater Daphnia species, reconstructed from hemolymph metagenomic reads.</title>
        <authorList>
            <person name="Bresciani L."/>
            <person name="Lemos L.N."/>
            <person name="Wale N."/>
            <person name="Lin J.Y."/>
            <person name="Fernandes G.R."/>
            <person name="Duffy M.A."/>
            <person name="Rodrigues J.M."/>
        </authorList>
    </citation>
    <scope>NUCLEOTIDE SEQUENCE [LARGE SCALE GENOMIC DNA]</scope>
    <source>
        <strain evidence="2">Binning01</strain>
    </source>
</reference>
<comment type="caution">
    <text evidence="2">The sequence shown here is derived from an EMBL/GenBank/DDBJ whole genome shotgun (WGS) entry which is preliminary data.</text>
</comment>
<accession>A0A369KVX1</accession>
<evidence type="ECO:0000256" key="1">
    <source>
        <dbReference type="SAM" id="Phobius"/>
    </source>
</evidence>
<evidence type="ECO:0000313" key="2">
    <source>
        <dbReference type="EMBL" id="RDB36957.1"/>
    </source>
</evidence>
<gene>
    <name evidence="2" type="ORF">DCC88_02370</name>
</gene>
<name>A0A369KVX1_9BACT</name>
<keyword evidence="3" id="KW-1185">Reference proteome</keyword>
<feature type="transmembrane region" description="Helical" evidence="1">
    <location>
        <begin position="70"/>
        <end position="89"/>
    </location>
</feature>
<dbReference type="EMBL" id="QOVW01000015">
    <property type="protein sequence ID" value="RDB36957.1"/>
    <property type="molecule type" value="Genomic_DNA"/>
</dbReference>
<feature type="transmembrane region" description="Helical" evidence="1">
    <location>
        <begin position="123"/>
        <end position="142"/>
    </location>
</feature>
<dbReference type="RefSeq" id="WP_338636554.1">
    <property type="nucleotide sequence ID" value="NZ_CP146516.1"/>
</dbReference>
<feature type="transmembrane region" description="Helical" evidence="1">
    <location>
        <begin position="40"/>
        <end position="63"/>
    </location>
</feature>
<sequence>MQKPSRVKFYLLNVFAMVSLFSPLLPWMSYGVGSKTGIDIAIRSTYIIAIASIGLLLISFLLFKTTTMKKFFLILALMFSGVIFSIYLYEIVRIAYQTTIANSLPVEMFGVVSLSAKEIHIGYGLWLGVGISFLSLLLNFIAMRAKGDKT</sequence>
<organism evidence="2 3">
    <name type="scientific">Spirobacillus cienkowskii</name>
    <dbReference type="NCBI Taxonomy" id="495820"/>
    <lineage>
        <taxon>Bacteria</taxon>
        <taxon>Pseudomonadati</taxon>
        <taxon>Bdellovibrionota</taxon>
        <taxon>Oligoflexia</taxon>
        <taxon>Silvanigrellales</taxon>
        <taxon>Spirobacillus</taxon>
    </lineage>
</organism>
<keyword evidence="1" id="KW-0812">Transmembrane</keyword>
<proteinExistence type="predicted"/>
<dbReference type="AlphaFoldDB" id="A0A369KVX1"/>
<evidence type="ECO:0000313" key="3">
    <source>
        <dbReference type="Proteomes" id="UP000253934"/>
    </source>
</evidence>
<feature type="transmembrane region" description="Helical" evidence="1">
    <location>
        <begin position="9"/>
        <end position="28"/>
    </location>
</feature>
<protein>
    <submittedName>
        <fullName evidence="2">Uncharacterized protein</fullName>
    </submittedName>
</protein>
<keyword evidence="1" id="KW-1133">Transmembrane helix</keyword>
<keyword evidence="1" id="KW-0472">Membrane</keyword>
<dbReference type="Proteomes" id="UP000253934">
    <property type="component" value="Unassembled WGS sequence"/>
</dbReference>